<reference evidence="1" key="1">
    <citation type="journal article" date="2019" name="Environ. Microbiol.">
        <title>Fungal ecological strategies reflected in gene transcription - a case study of two litter decomposers.</title>
        <authorList>
            <person name="Barbi F."/>
            <person name="Kohler A."/>
            <person name="Barry K."/>
            <person name="Baskaran P."/>
            <person name="Daum C."/>
            <person name="Fauchery L."/>
            <person name="Ihrmark K."/>
            <person name="Kuo A."/>
            <person name="LaButti K."/>
            <person name="Lipzen A."/>
            <person name="Morin E."/>
            <person name="Grigoriev I.V."/>
            <person name="Henrissat B."/>
            <person name="Lindahl B."/>
            <person name="Martin F."/>
        </authorList>
    </citation>
    <scope>NUCLEOTIDE SEQUENCE</scope>
    <source>
        <strain evidence="1">JB14</strain>
    </source>
</reference>
<dbReference type="AlphaFoldDB" id="A0A6A4HNY7"/>
<sequence>MLKSSSRMAMSLSNQPLCTLGAIFVTFGCKAQRETYYCTGTGKRKGMLEARMLTKVLWMRRQSTEEMVEEVQRGRED</sequence>
<dbReference type="InterPro" id="IPR035970">
    <property type="entry name" value="60S_ribosomal_eL19_sf"/>
</dbReference>
<accession>A0A6A4HNY7</accession>
<dbReference type="GO" id="GO:0006412">
    <property type="term" value="P:translation"/>
    <property type="evidence" value="ECO:0007669"/>
    <property type="project" value="InterPro"/>
</dbReference>
<gene>
    <name evidence="1" type="ORF">BT96DRAFT_1101476</name>
</gene>
<name>A0A6A4HNY7_9AGAR</name>
<evidence type="ECO:0000313" key="1">
    <source>
        <dbReference type="EMBL" id="KAE9399733.1"/>
    </source>
</evidence>
<dbReference type="GO" id="GO:0005840">
    <property type="term" value="C:ribosome"/>
    <property type="evidence" value="ECO:0007669"/>
    <property type="project" value="InterPro"/>
</dbReference>
<dbReference type="Gene3D" id="1.10.1200.240">
    <property type="match status" value="1"/>
</dbReference>
<dbReference type="GO" id="GO:0003735">
    <property type="term" value="F:structural constituent of ribosome"/>
    <property type="evidence" value="ECO:0007669"/>
    <property type="project" value="InterPro"/>
</dbReference>
<dbReference type="PROSITE" id="PS51257">
    <property type="entry name" value="PROKAR_LIPOPROTEIN"/>
    <property type="match status" value="1"/>
</dbReference>
<dbReference type="EMBL" id="ML769465">
    <property type="protein sequence ID" value="KAE9399733.1"/>
    <property type="molecule type" value="Genomic_DNA"/>
</dbReference>
<keyword evidence="2" id="KW-1185">Reference proteome</keyword>
<dbReference type="Proteomes" id="UP000799118">
    <property type="component" value="Unassembled WGS sequence"/>
</dbReference>
<dbReference type="SUPFAM" id="SSF48140">
    <property type="entry name" value="Ribosomal protein L19 (L19e)"/>
    <property type="match status" value="1"/>
</dbReference>
<proteinExistence type="predicted"/>
<organism evidence="1 2">
    <name type="scientific">Gymnopus androsaceus JB14</name>
    <dbReference type="NCBI Taxonomy" id="1447944"/>
    <lineage>
        <taxon>Eukaryota</taxon>
        <taxon>Fungi</taxon>
        <taxon>Dikarya</taxon>
        <taxon>Basidiomycota</taxon>
        <taxon>Agaricomycotina</taxon>
        <taxon>Agaricomycetes</taxon>
        <taxon>Agaricomycetidae</taxon>
        <taxon>Agaricales</taxon>
        <taxon>Marasmiineae</taxon>
        <taxon>Omphalotaceae</taxon>
        <taxon>Gymnopus</taxon>
    </lineage>
</organism>
<protein>
    <submittedName>
        <fullName evidence="1">Uncharacterized protein</fullName>
    </submittedName>
</protein>
<evidence type="ECO:0000313" key="2">
    <source>
        <dbReference type="Proteomes" id="UP000799118"/>
    </source>
</evidence>